<dbReference type="EMBL" id="JOKH01000002">
    <property type="protein sequence ID" value="KEQ18288.1"/>
    <property type="molecule type" value="Genomic_DNA"/>
</dbReference>
<dbReference type="SUPFAM" id="SSF53756">
    <property type="entry name" value="UDP-Glycosyltransferase/glycogen phosphorylase"/>
    <property type="match status" value="1"/>
</dbReference>
<comment type="pathway">
    <text evidence="2">Bacterial outer membrane biogenesis; LPS core biosynthesis.</text>
</comment>
<keyword evidence="5" id="KW-0328">Glycosyltransferase</keyword>
<comment type="similarity">
    <text evidence="9">Belongs to the glycosyltransferase 9 family.</text>
</comment>
<dbReference type="OrthoDB" id="9767552at2"/>
<accession>A0A081NIL5</accession>
<evidence type="ECO:0000313" key="15">
    <source>
        <dbReference type="Proteomes" id="UP000028073"/>
    </source>
</evidence>
<keyword evidence="15" id="KW-1185">Reference proteome</keyword>
<evidence type="ECO:0000256" key="5">
    <source>
        <dbReference type="ARBA" id="ARBA00022676"/>
    </source>
</evidence>
<evidence type="ECO:0000256" key="1">
    <source>
        <dbReference type="ARBA" id="ARBA00004515"/>
    </source>
</evidence>
<dbReference type="AlphaFoldDB" id="A0A081NIL5"/>
<keyword evidence="3" id="KW-1003">Cell membrane</keyword>
<sequence length="335" mass="37306">MRVLIVKTTSMGDVIHTLPALTDAAAAIPGIRFDWVVEEGFAEIPRWHPAVDKVIPVAVRRWRKSILNTVRSGEWRRFRKDLKAREYDAVIDAQGLLKSALITRMAKGPKYGLDRNSAREPVSAKLYDHPKTVPWGQHAVERVRQLFAQALNYELPEQPGQFLLDKSRFDNDMVNNKPYIMFIHGTTWPTKHWPEAYWCQLAQKAEAAGLHIVIPWGSEKEKERANCIAKSSNSIEVLPRLSLAGIAGVIANAKAVVAVDTGLGHLTAALETPAVSLYGPTNPDLVGAYGKSQVHLTVNQCPKSQLPKADPEIFTPMTPDYVWSYLENILQEGSS</sequence>
<evidence type="ECO:0000256" key="12">
    <source>
        <dbReference type="ARBA" id="ARBA00044330"/>
    </source>
</evidence>
<dbReference type="PANTHER" id="PTHR30160">
    <property type="entry name" value="TETRAACYLDISACCHARIDE 4'-KINASE-RELATED"/>
    <property type="match status" value="1"/>
</dbReference>
<keyword evidence="4" id="KW-0997">Cell inner membrane</keyword>
<evidence type="ECO:0000256" key="2">
    <source>
        <dbReference type="ARBA" id="ARBA00004713"/>
    </source>
</evidence>
<dbReference type="GO" id="GO:0008713">
    <property type="term" value="F:ADP-heptose-lipopolysaccharide heptosyltransferase activity"/>
    <property type="evidence" value="ECO:0007669"/>
    <property type="project" value="TreeGrafter"/>
</dbReference>
<keyword evidence="8" id="KW-0472">Membrane</keyword>
<dbReference type="Pfam" id="PF01075">
    <property type="entry name" value="Glyco_transf_9"/>
    <property type="match status" value="1"/>
</dbReference>
<dbReference type="InterPro" id="IPR051199">
    <property type="entry name" value="LPS_LOS_Heptosyltrfase"/>
</dbReference>
<comment type="subcellular location">
    <subcellularLocation>
        <location evidence="1">Cell inner membrane</location>
        <topology evidence="1">Peripheral membrane protein</topology>
        <orientation evidence="1">Cytoplasmic side</orientation>
    </subcellularLocation>
</comment>
<evidence type="ECO:0000256" key="11">
    <source>
        <dbReference type="ARBA" id="ARBA00044190"/>
    </source>
</evidence>
<evidence type="ECO:0000313" key="14">
    <source>
        <dbReference type="EMBL" id="KEQ18288.1"/>
    </source>
</evidence>
<comment type="caution">
    <text evidence="14">The sequence shown here is derived from an EMBL/GenBank/DDBJ whole genome shotgun (WGS) entry which is preliminary data.</text>
</comment>
<evidence type="ECO:0000256" key="10">
    <source>
        <dbReference type="ARBA" id="ARBA00044041"/>
    </source>
</evidence>
<keyword evidence="7" id="KW-0448">Lipopolysaccharide biosynthesis</keyword>
<organism evidence="14 15">
    <name type="scientific">Endozoicomonas numazuensis</name>
    <dbReference type="NCBI Taxonomy" id="1137799"/>
    <lineage>
        <taxon>Bacteria</taxon>
        <taxon>Pseudomonadati</taxon>
        <taxon>Pseudomonadota</taxon>
        <taxon>Gammaproteobacteria</taxon>
        <taxon>Oceanospirillales</taxon>
        <taxon>Endozoicomonadaceae</taxon>
        <taxon>Endozoicomonas</taxon>
    </lineage>
</organism>
<evidence type="ECO:0000256" key="3">
    <source>
        <dbReference type="ARBA" id="ARBA00022475"/>
    </source>
</evidence>
<dbReference type="eggNOG" id="COG0859">
    <property type="taxonomic scope" value="Bacteria"/>
</dbReference>
<dbReference type="Gene3D" id="3.40.50.2000">
    <property type="entry name" value="Glycogen Phosphorylase B"/>
    <property type="match status" value="2"/>
</dbReference>
<protein>
    <recommendedName>
        <fullName evidence="11">Lipopolysaccharide heptosyltransferase 1</fullName>
        <ecNumber evidence="10">2.4.99.23</ecNumber>
    </recommendedName>
    <alternativeName>
        <fullName evidence="12">ADP-heptose:lipopolysaccharide heptosyltransferase I</fullName>
    </alternativeName>
</protein>
<dbReference type="InterPro" id="IPR002201">
    <property type="entry name" value="Glyco_trans_9"/>
</dbReference>
<dbReference type="GO" id="GO:0005829">
    <property type="term" value="C:cytosol"/>
    <property type="evidence" value="ECO:0007669"/>
    <property type="project" value="TreeGrafter"/>
</dbReference>
<dbReference type="PANTHER" id="PTHR30160:SF19">
    <property type="entry name" value="LIPOPOLYSACCHARIDE HEPTOSYLTRANSFERASE 1"/>
    <property type="match status" value="1"/>
</dbReference>
<dbReference type="InterPro" id="IPR011908">
    <property type="entry name" value="LipoPS_heptosylTferase-I"/>
</dbReference>
<reference evidence="14 15" key="1">
    <citation type="submission" date="2014-06" db="EMBL/GenBank/DDBJ databases">
        <title>Whole Genome Sequences of Three Symbiotic Endozoicomonas Bacteria.</title>
        <authorList>
            <person name="Neave M.J."/>
            <person name="Apprill A."/>
            <person name="Voolstra C.R."/>
        </authorList>
    </citation>
    <scope>NUCLEOTIDE SEQUENCE [LARGE SCALE GENOMIC DNA]</scope>
    <source>
        <strain evidence="14 15">DSM 25634</strain>
    </source>
</reference>
<evidence type="ECO:0000256" key="13">
    <source>
        <dbReference type="ARBA" id="ARBA00049201"/>
    </source>
</evidence>
<dbReference type="GO" id="GO:0005886">
    <property type="term" value="C:plasma membrane"/>
    <property type="evidence" value="ECO:0007669"/>
    <property type="project" value="UniProtKB-SubCell"/>
</dbReference>
<evidence type="ECO:0000256" key="6">
    <source>
        <dbReference type="ARBA" id="ARBA00022679"/>
    </source>
</evidence>
<gene>
    <name evidence="14" type="ORF">GZ78_12255</name>
</gene>
<proteinExistence type="inferred from homology"/>
<comment type="catalytic activity">
    <reaction evidence="13">
        <text>an alpha-Kdo-(2-&gt;4)-alpha-Kdo-(2-&gt;6)-lipid A + ADP-L-glycero-beta-D-manno-heptose = an L-alpha-D-Hep-(1-&gt;5)-[alpha-Kdo-(2-&gt;4)]-alpha-Kdo-(2-&gt;6)-lipid A + ADP + H(+)</text>
        <dbReference type="Rhea" id="RHEA:74067"/>
        <dbReference type="ChEBI" id="CHEBI:15378"/>
        <dbReference type="ChEBI" id="CHEBI:61506"/>
        <dbReference type="ChEBI" id="CHEBI:176431"/>
        <dbReference type="ChEBI" id="CHEBI:193068"/>
        <dbReference type="ChEBI" id="CHEBI:456216"/>
        <dbReference type="EC" id="2.4.99.23"/>
    </reaction>
</comment>
<dbReference type="STRING" id="1137799.GZ78_12255"/>
<name>A0A081NIL5_9GAMM</name>
<dbReference type="Proteomes" id="UP000028073">
    <property type="component" value="Unassembled WGS sequence"/>
</dbReference>
<keyword evidence="6 14" id="KW-0808">Transferase</keyword>
<dbReference type="NCBIfam" id="TIGR02193">
    <property type="entry name" value="heptsyl_trn_I"/>
    <property type="match status" value="1"/>
</dbReference>
<dbReference type="GO" id="GO:0009244">
    <property type="term" value="P:lipopolysaccharide core region biosynthetic process"/>
    <property type="evidence" value="ECO:0007669"/>
    <property type="project" value="InterPro"/>
</dbReference>
<dbReference type="EC" id="2.4.99.23" evidence="10"/>
<evidence type="ECO:0000256" key="7">
    <source>
        <dbReference type="ARBA" id="ARBA00022985"/>
    </source>
</evidence>
<evidence type="ECO:0000256" key="4">
    <source>
        <dbReference type="ARBA" id="ARBA00022519"/>
    </source>
</evidence>
<evidence type="ECO:0000256" key="8">
    <source>
        <dbReference type="ARBA" id="ARBA00023136"/>
    </source>
</evidence>
<evidence type="ECO:0000256" key="9">
    <source>
        <dbReference type="ARBA" id="ARBA00043995"/>
    </source>
</evidence>
<dbReference type="CDD" id="cd03789">
    <property type="entry name" value="GT9_LPS_heptosyltransferase"/>
    <property type="match status" value="1"/>
</dbReference>